<keyword evidence="2" id="KW-0472">Membrane</keyword>
<reference evidence="3" key="1">
    <citation type="journal article" date="2020" name="Stud. Mycol.">
        <title>101 Dothideomycetes genomes: a test case for predicting lifestyles and emergence of pathogens.</title>
        <authorList>
            <person name="Haridas S."/>
            <person name="Albert R."/>
            <person name="Binder M."/>
            <person name="Bloem J."/>
            <person name="Labutti K."/>
            <person name="Salamov A."/>
            <person name="Andreopoulos B."/>
            <person name="Baker S."/>
            <person name="Barry K."/>
            <person name="Bills G."/>
            <person name="Bluhm B."/>
            <person name="Cannon C."/>
            <person name="Castanera R."/>
            <person name="Culley D."/>
            <person name="Daum C."/>
            <person name="Ezra D."/>
            <person name="Gonzalez J."/>
            <person name="Henrissat B."/>
            <person name="Kuo A."/>
            <person name="Liang C."/>
            <person name="Lipzen A."/>
            <person name="Lutzoni F."/>
            <person name="Magnuson J."/>
            <person name="Mondo S."/>
            <person name="Nolan M."/>
            <person name="Ohm R."/>
            <person name="Pangilinan J."/>
            <person name="Park H.-J."/>
            <person name="Ramirez L."/>
            <person name="Alfaro M."/>
            <person name="Sun H."/>
            <person name="Tritt A."/>
            <person name="Yoshinaga Y."/>
            <person name="Zwiers L.-H."/>
            <person name="Turgeon B."/>
            <person name="Goodwin S."/>
            <person name="Spatafora J."/>
            <person name="Crous P."/>
            <person name="Grigoriev I."/>
        </authorList>
    </citation>
    <scope>NUCLEOTIDE SEQUENCE</scope>
    <source>
        <strain evidence="3">CBS 262.69</strain>
    </source>
</reference>
<evidence type="ECO:0000256" key="2">
    <source>
        <dbReference type="SAM" id="Phobius"/>
    </source>
</evidence>
<proteinExistence type="predicted"/>
<evidence type="ECO:0000256" key="1">
    <source>
        <dbReference type="SAM" id="MobiDB-lite"/>
    </source>
</evidence>
<gene>
    <name evidence="3" type="ORF">EJ06DRAFT_253879</name>
</gene>
<keyword evidence="2" id="KW-1133">Transmembrane helix</keyword>
<feature type="region of interest" description="Disordered" evidence="1">
    <location>
        <begin position="12"/>
        <end position="82"/>
    </location>
</feature>
<evidence type="ECO:0000313" key="3">
    <source>
        <dbReference type="EMBL" id="KAF2396028.1"/>
    </source>
</evidence>
<feature type="transmembrane region" description="Helical" evidence="2">
    <location>
        <begin position="318"/>
        <end position="336"/>
    </location>
</feature>
<feature type="compositionally biased region" description="Pro residues" evidence="1">
    <location>
        <begin position="108"/>
        <end position="119"/>
    </location>
</feature>
<name>A0A6G1HIZ2_9PEZI</name>
<evidence type="ECO:0000313" key="4">
    <source>
        <dbReference type="Proteomes" id="UP000799640"/>
    </source>
</evidence>
<keyword evidence="4" id="KW-1185">Reference proteome</keyword>
<dbReference type="EMBL" id="ML996709">
    <property type="protein sequence ID" value="KAF2396028.1"/>
    <property type="molecule type" value="Genomic_DNA"/>
</dbReference>
<dbReference type="Proteomes" id="UP000799640">
    <property type="component" value="Unassembled WGS sequence"/>
</dbReference>
<keyword evidence="2" id="KW-0812">Transmembrane</keyword>
<organism evidence="3 4">
    <name type="scientific">Trichodelitschia bisporula</name>
    <dbReference type="NCBI Taxonomy" id="703511"/>
    <lineage>
        <taxon>Eukaryota</taxon>
        <taxon>Fungi</taxon>
        <taxon>Dikarya</taxon>
        <taxon>Ascomycota</taxon>
        <taxon>Pezizomycotina</taxon>
        <taxon>Dothideomycetes</taxon>
        <taxon>Dothideomycetes incertae sedis</taxon>
        <taxon>Phaeotrichales</taxon>
        <taxon>Phaeotrichaceae</taxon>
        <taxon>Trichodelitschia</taxon>
    </lineage>
</organism>
<sequence length="337" mass="36694">MDQTAYLNQLVDSLRVSPPEPPPPLPPPRDPLSRLPPCTSALRQPARSRTLLQDPAFSPPQKPAFAGASDGSSKAPNPFHPATTREMELMELTMTLSQLADLFRAPSPKAPPPLPPPRDALPHEPSSISTSWKRTFARLSDDHVKPSDPVSLSFVEGTGIPLPPSRYGSLYASSSSYCGDDDWLYSRSSSYIRASEPGAPSHLAGASSPLARGKAGDMDDEIFAVFAESKEQPVVQGIGVLGRQTEVKPLLGSSLFSEILREQRERDGEVERLGVLDELTDLSEMAEKPQEIPDGGRAEQQSPATFGLERWEEAATALLIYLFFLLFFVSLGYEVVN</sequence>
<dbReference type="AlphaFoldDB" id="A0A6G1HIZ2"/>
<accession>A0A6G1HIZ2</accession>
<feature type="region of interest" description="Disordered" evidence="1">
    <location>
        <begin position="104"/>
        <end position="129"/>
    </location>
</feature>
<feature type="compositionally biased region" description="Pro residues" evidence="1">
    <location>
        <begin position="18"/>
        <end position="30"/>
    </location>
</feature>
<protein>
    <submittedName>
        <fullName evidence="3">Uncharacterized protein</fullName>
    </submittedName>
</protein>